<evidence type="ECO:0000313" key="2">
    <source>
        <dbReference type="EMBL" id="SFN76489.1"/>
    </source>
</evidence>
<evidence type="ECO:0000313" key="3">
    <source>
        <dbReference type="Proteomes" id="UP000199036"/>
    </source>
</evidence>
<organism evidence="2 3">
    <name type="scientific">Paenimyroides ummariense</name>
    <dbReference type="NCBI Taxonomy" id="913024"/>
    <lineage>
        <taxon>Bacteria</taxon>
        <taxon>Pseudomonadati</taxon>
        <taxon>Bacteroidota</taxon>
        <taxon>Flavobacteriia</taxon>
        <taxon>Flavobacteriales</taxon>
        <taxon>Flavobacteriaceae</taxon>
        <taxon>Paenimyroides</taxon>
    </lineage>
</organism>
<sequence>MELKVFWTDFAKSELKNIFDYHKEKVSVKIAQQIVEQIVLTANELKSFPEIGAVEDFLESRSENFRYIISTNYKIIYWINKAKERIEIVDVFDTRQNPIKISRKK</sequence>
<name>A0A1I5BPB7_9FLAO</name>
<reference evidence="3" key="1">
    <citation type="submission" date="2016-10" db="EMBL/GenBank/DDBJ databases">
        <authorList>
            <person name="Varghese N."/>
            <person name="Submissions S."/>
        </authorList>
    </citation>
    <scope>NUCLEOTIDE SEQUENCE [LARGE SCALE GENOMIC DNA]</scope>
    <source>
        <strain evidence="3">DS-12</strain>
    </source>
</reference>
<proteinExistence type="predicted"/>
<accession>A0A1I5BPB7</accession>
<keyword evidence="1" id="KW-1277">Toxin-antitoxin system</keyword>
<gene>
    <name evidence="2" type="ORF">SAMN05421741_11076</name>
</gene>
<dbReference type="InterPro" id="IPR035093">
    <property type="entry name" value="RelE/ParE_toxin_dom_sf"/>
</dbReference>
<dbReference type="Pfam" id="PF05016">
    <property type="entry name" value="ParE_toxin"/>
    <property type="match status" value="1"/>
</dbReference>
<evidence type="ECO:0000256" key="1">
    <source>
        <dbReference type="ARBA" id="ARBA00022649"/>
    </source>
</evidence>
<dbReference type="SUPFAM" id="SSF143011">
    <property type="entry name" value="RelE-like"/>
    <property type="match status" value="1"/>
</dbReference>
<dbReference type="AlphaFoldDB" id="A0A1I5BPB7"/>
<protein>
    <submittedName>
        <fullName evidence="2">Plasmid stabilization system protein ParE</fullName>
    </submittedName>
</protein>
<dbReference type="RefSeq" id="WP_091522696.1">
    <property type="nucleotide sequence ID" value="NZ_FOVI01000010.1"/>
</dbReference>
<dbReference type="STRING" id="913024.SAMN05421741_11076"/>
<dbReference type="EMBL" id="FOVI01000010">
    <property type="protein sequence ID" value="SFN76489.1"/>
    <property type="molecule type" value="Genomic_DNA"/>
</dbReference>
<keyword evidence="3" id="KW-1185">Reference proteome</keyword>
<dbReference type="Gene3D" id="3.30.2310.20">
    <property type="entry name" value="RelE-like"/>
    <property type="match status" value="1"/>
</dbReference>
<dbReference type="Proteomes" id="UP000199036">
    <property type="component" value="Unassembled WGS sequence"/>
</dbReference>
<dbReference type="InterPro" id="IPR007712">
    <property type="entry name" value="RelE/ParE_toxin"/>
</dbReference>
<dbReference type="OrthoDB" id="1031021at2"/>